<dbReference type="InterPro" id="IPR036380">
    <property type="entry name" value="Isochorismatase-like_sf"/>
</dbReference>
<organism evidence="3 4">
    <name type="scientific">Dictyostelium purpureum</name>
    <name type="common">Slime mold</name>
    <dbReference type="NCBI Taxonomy" id="5786"/>
    <lineage>
        <taxon>Eukaryota</taxon>
        <taxon>Amoebozoa</taxon>
        <taxon>Evosea</taxon>
        <taxon>Eumycetozoa</taxon>
        <taxon>Dictyostelia</taxon>
        <taxon>Dictyosteliales</taxon>
        <taxon>Dictyosteliaceae</taxon>
        <taxon>Dictyostelium</taxon>
    </lineage>
</organism>
<dbReference type="InterPro" id="IPR050993">
    <property type="entry name" value="Isochorismatase_domain"/>
</dbReference>
<comment type="similarity">
    <text evidence="1">Belongs to the isochorismatase family.</text>
</comment>
<dbReference type="InterPro" id="IPR000868">
    <property type="entry name" value="Isochorismatase-like_dom"/>
</dbReference>
<accession>F1A3Z7</accession>
<dbReference type="EMBL" id="GL871488">
    <property type="protein sequence ID" value="EGC29083.1"/>
    <property type="molecule type" value="Genomic_DNA"/>
</dbReference>
<gene>
    <name evidence="3" type="ORF">DICPUDRAFT_43334</name>
</gene>
<dbReference type="PANTHER" id="PTHR14119">
    <property type="entry name" value="HYDROLASE"/>
    <property type="match status" value="1"/>
</dbReference>
<dbReference type="Proteomes" id="UP000001064">
    <property type="component" value="Unassembled WGS sequence"/>
</dbReference>
<dbReference type="KEGG" id="dpp:DICPUDRAFT_43334"/>
<feature type="domain" description="Isochorismatase-like" evidence="2">
    <location>
        <begin position="15"/>
        <end position="166"/>
    </location>
</feature>
<evidence type="ECO:0000313" key="4">
    <source>
        <dbReference type="Proteomes" id="UP000001064"/>
    </source>
</evidence>
<dbReference type="GeneID" id="10506622"/>
<dbReference type="eggNOG" id="KOG4044">
    <property type="taxonomic scope" value="Eukaryota"/>
</dbReference>
<evidence type="ECO:0000259" key="2">
    <source>
        <dbReference type="Pfam" id="PF00857"/>
    </source>
</evidence>
<reference evidence="4" key="1">
    <citation type="journal article" date="2011" name="Genome Biol.">
        <title>Comparative genomics of the social amoebae Dictyostelium discoideum and Dictyostelium purpureum.</title>
        <authorList>
            <consortium name="US DOE Joint Genome Institute (JGI-PGF)"/>
            <person name="Sucgang R."/>
            <person name="Kuo A."/>
            <person name="Tian X."/>
            <person name="Salerno W."/>
            <person name="Parikh A."/>
            <person name="Feasley C.L."/>
            <person name="Dalin E."/>
            <person name="Tu H."/>
            <person name="Huang E."/>
            <person name="Barry K."/>
            <person name="Lindquist E."/>
            <person name="Shapiro H."/>
            <person name="Bruce D."/>
            <person name="Schmutz J."/>
            <person name="Salamov A."/>
            <person name="Fey P."/>
            <person name="Gaudet P."/>
            <person name="Anjard C."/>
            <person name="Babu M.M."/>
            <person name="Basu S."/>
            <person name="Bushmanova Y."/>
            <person name="van der Wel H."/>
            <person name="Katoh-Kurasawa M."/>
            <person name="Dinh C."/>
            <person name="Coutinho P.M."/>
            <person name="Saito T."/>
            <person name="Elias M."/>
            <person name="Schaap P."/>
            <person name="Kay R.R."/>
            <person name="Henrissat B."/>
            <person name="Eichinger L."/>
            <person name="Rivero F."/>
            <person name="Putnam N.H."/>
            <person name="West C.M."/>
            <person name="Loomis W.F."/>
            <person name="Chisholm R.L."/>
            <person name="Shaulsky G."/>
            <person name="Strassmann J.E."/>
            <person name="Queller D.C."/>
            <person name="Kuspa A."/>
            <person name="Grigoriev I.V."/>
        </authorList>
    </citation>
    <scope>NUCLEOTIDE SEQUENCE [LARGE SCALE GENOMIC DNA]</scope>
    <source>
        <strain evidence="4">QSDP1</strain>
    </source>
</reference>
<dbReference type="InParanoid" id="F1A3Z7"/>
<dbReference type="OrthoDB" id="16908at2759"/>
<proteinExistence type="inferred from homology"/>
<dbReference type="VEuPathDB" id="AmoebaDB:DICPUDRAFT_43334"/>
<dbReference type="Pfam" id="PF00857">
    <property type="entry name" value="Isochorismatase"/>
    <property type="match status" value="1"/>
</dbReference>
<dbReference type="SUPFAM" id="SSF52499">
    <property type="entry name" value="Isochorismatase-like hydrolases"/>
    <property type="match status" value="1"/>
</dbReference>
<evidence type="ECO:0000256" key="1">
    <source>
        <dbReference type="ARBA" id="ARBA00006336"/>
    </source>
</evidence>
<dbReference type="STRING" id="5786.F1A3Z7"/>
<dbReference type="PANTHER" id="PTHR14119:SF3">
    <property type="entry name" value="ISOCHORISMATASE DOMAIN-CONTAINING PROTEIN 2"/>
    <property type="match status" value="1"/>
</dbReference>
<name>F1A3Z7_DICPU</name>
<protein>
    <recommendedName>
        <fullName evidence="2">Isochorismatase-like domain-containing protein</fullName>
    </recommendedName>
</protein>
<evidence type="ECO:0000313" key="3">
    <source>
        <dbReference type="EMBL" id="EGC29083.1"/>
    </source>
</evidence>
<dbReference type="OMA" id="QAGCVIT"/>
<dbReference type="RefSeq" id="XP_003294392.1">
    <property type="nucleotide sequence ID" value="XM_003294344.1"/>
</dbReference>
<sequence length="198" mass="22654">MKEIKSVGIISPESSALFICDIQSKFENEIYKFKHMVFESKIMMKAAKELNIPIVVTEQYPKGLGKTIELISEEFEENKTKQFQKTSYSMYTPEIKKYLNENKQIKSIMIAGIDANVCVLQTCLDLIANGYEVHIIEGAVSSSSAHERLMALKRLKQSGAFITTLESLFWQLTKDSKHKSFKFVQKGIIEKRKIMAKL</sequence>
<dbReference type="AlphaFoldDB" id="F1A3Z7"/>
<keyword evidence="4" id="KW-1185">Reference proteome</keyword>
<dbReference type="Gene3D" id="3.40.50.850">
    <property type="entry name" value="Isochorismatase-like"/>
    <property type="match status" value="1"/>
</dbReference>